<keyword evidence="2" id="KW-1185">Reference proteome</keyword>
<dbReference type="EMBL" id="JAAAUY010000535">
    <property type="protein sequence ID" value="KAF9328752.1"/>
    <property type="molecule type" value="Genomic_DNA"/>
</dbReference>
<dbReference type="AlphaFoldDB" id="A0A9P5SGE0"/>
<evidence type="ECO:0000313" key="2">
    <source>
        <dbReference type="Proteomes" id="UP000696485"/>
    </source>
</evidence>
<comment type="caution">
    <text evidence="1">The sequence shown here is derived from an EMBL/GenBank/DDBJ whole genome shotgun (WGS) entry which is preliminary data.</text>
</comment>
<proteinExistence type="predicted"/>
<dbReference type="Gene3D" id="3.50.50.60">
    <property type="entry name" value="FAD/NAD(P)-binding domain"/>
    <property type="match status" value="1"/>
</dbReference>
<evidence type="ECO:0000313" key="1">
    <source>
        <dbReference type="EMBL" id="KAF9328752.1"/>
    </source>
</evidence>
<sequence length="136" mass="14796">MSASKPTRQSEPLRGQEYPIRVPPIHKLPVDENGKVTVPSTIEELEAVSKPDVLIPGGGIGGLTLALLLHKANIPFLVLERAKEIKPLASFLPLIEDNAPVKPLYQRSLRKTLPILQKLSENPSVVATESNVLVTI</sequence>
<accession>A0A9P5SGE0</accession>
<dbReference type="SUPFAM" id="SSF51905">
    <property type="entry name" value="FAD/NAD(P)-binding domain"/>
    <property type="match status" value="1"/>
</dbReference>
<protein>
    <recommendedName>
        <fullName evidence="3">FAD-binding domain-containing protein</fullName>
    </recommendedName>
</protein>
<dbReference type="Proteomes" id="UP000696485">
    <property type="component" value="Unassembled WGS sequence"/>
</dbReference>
<gene>
    <name evidence="1" type="ORF">BG006_008110</name>
</gene>
<reference evidence="1" key="1">
    <citation type="journal article" date="2020" name="Fungal Divers.">
        <title>Resolving the Mortierellaceae phylogeny through synthesis of multi-gene phylogenetics and phylogenomics.</title>
        <authorList>
            <person name="Vandepol N."/>
            <person name="Liber J."/>
            <person name="Desiro A."/>
            <person name="Na H."/>
            <person name="Kennedy M."/>
            <person name="Barry K."/>
            <person name="Grigoriev I.V."/>
            <person name="Miller A.N."/>
            <person name="O'Donnell K."/>
            <person name="Stajich J.E."/>
            <person name="Bonito G."/>
        </authorList>
    </citation>
    <scope>NUCLEOTIDE SEQUENCE</scope>
    <source>
        <strain evidence="1">NVP1</strain>
    </source>
</reference>
<name>A0A9P5SGE0_9FUNG</name>
<organism evidence="1 2">
    <name type="scientific">Podila minutissima</name>
    <dbReference type="NCBI Taxonomy" id="64525"/>
    <lineage>
        <taxon>Eukaryota</taxon>
        <taxon>Fungi</taxon>
        <taxon>Fungi incertae sedis</taxon>
        <taxon>Mucoromycota</taxon>
        <taxon>Mortierellomycotina</taxon>
        <taxon>Mortierellomycetes</taxon>
        <taxon>Mortierellales</taxon>
        <taxon>Mortierellaceae</taxon>
        <taxon>Podila</taxon>
    </lineage>
</organism>
<evidence type="ECO:0008006" key="3">
    <source>
        <dbReference type="Google" id="ProtNLM"/>
    </source>
</evidence>
<dbReference type="InterPro" id="IPR036188">
    <property type="entry name" value="FAD/NAD-bd_sf"/>
</dbReference>